<evidence type="ECO:0000259" key="3">
    <source>
        <dbReference type="PROSITE" id="PS50977"/>
    </source>
</evidence>
<dbReference type="PROSITE" id="PS01081">
    <property type="entry name" value="HTH_TETR_1"/>
    <property type="match status" value="1"/>
</dbReference>
<dbReference type="AlphaFoldDB" id="A0A1T2X618"/>
<dbReference type="PANTHER" id="PTHR30328">
    <property type="entry name" value="TRANSCRIPTIONAL REPRESSOR"/>
    <property type="match status" value="1"/>
</dbReference>
<dbReference type="GO" id="GO:0006355">
    <property type="term" value="P:regulation of DNA-templated transcription"/>
    <property type="evidence" value="ECO:0007669"/>
    <property type="project" value="UniProtKB-ARBA"/>
</dbReference>
<dbReference type="InterPro" id="IPR001647">
    <property type="entry name" value="HTH_TetR"/>
</dbReference>
<dbReference type="PANTHER" id="PTHR30328:SF54">
    <property type="entry name" value="HTH-TYPE TRANSCRIPTIONAL REPRESSOR SCO4008"/>
    <property type="match status" value="1"/>
</dbReference>
<organism evidence="4 5">
    <name type="scientific">Paenibacillus selenitireducens</name>
    <dbReference type="NCBI Taxonomy" id="1324314"/>
    <lineage>
        <taxon>Bacteria</taxon>
        <taxon>Bacillati</taxon>
        <taxon>Bacillota</taxon>
        <taxon>Bacilli</taxon>
        <taxon>Bacillales</taxon>
        <taxon>Paenibacillaceae</taxon>
        <taxon>Paenibacillus</taxon>
    </lineage>
</organism>
<reference evidence="4 5" key="1">
    <citation type="submission" date="2017-01" db="EMBL/GenBank/DDBJ databases">
        <title>Genome analysis of Paenibacillus selenitrireducens ES3-24.</title>
        <authorList>
            <person name="Xu D."/>
            <person name="Yao R."/>
            <person name="Zheng S."/>
        </authorList>
    </citation>
    <scope>NUCLEOTIDE SEQUENCE [LARGE SCALE GENOMIC DNA]</scope>
    <source>
        <strain evidence="4 5">ES3-24</strain>
    </source>
</reference>
<dbReference type="Pfam" id="PF00440">
    <property type="entry name" value="TetR_N"/>
    <property type="match status" value="1"/>
</dbReference>
<accession>A0A1T2X618</accession>
<dbReference type="Gene3D" id="1.10.357.10">
    <property type="entry name" value="Tetracycline Repressor, domain 2"/>
    <property type="match status" value="1"/>
</dbReference>
<dbReference type="SUPFAM" id="SSF46689">
    <property type="entry name" value="Homeodomain-like"/>
    <property type="match status" value="1"/>
</dbReference>
<dbReference type="InterPro" id="IPR050109">
    <property type="entry name" value="HTH-type_TetR-like_transc_reg"/>
</dbReference>
<gene>
    <name evidence="4" type="ORF">BVG16_22095</name>
</gene>
<evidence type="ECO:0000256" key="1">
    <source>
        <dbReference type="ARBA" id="ARBA00023125"/>
    </source>
</evidence>
<protein>
    <submittedName>
        <fullName evidence="4">TetR family transcriptional regulator</fullName>
    </submittedName>
</protein>
<feature type="DNA-binding region" description="H-T-H motif" evidence="2">
    <location>
        <begin position="26"/>
        <end position="45"/>
    </location>
</feature>
<dbReference type="EMBL" id="MSZX01000009">
    <property type="protein sequence ID" value="OPA75290.1"/>
    <property type="molecule type" value="Genomic_DNA"/>
</dbReference>
<sequence>MKNVTKEKIMHAALENMSLHGFKGTTTKCLAQLAGVNEATIFKHFKGKDELIHEALELEANKIKSEIDMFFHTTHDNIRDLLLAKFEFIHGIYEKYKPFFMITAKEMGSKELNFLQPTIFEYITQELEKEIANLTEPKIPDEEISAISLIANSVTYIKLLERVKDDLYGRPTKQHMDNEKMVNMLIRLWEK</sequence>
<dbReference type="GO" id="GO:0003677">
    <property type="term" value="F:DNA binding"/>
    <property type="evidence" value="ECO:0007669"/>
    <property type="project" value="UniProtKB-UniRule"/>
</dbReference>
<name>A0A1T2X618_9BACL</name>
<dbReference type="InterPro" id="IPR023772">
    <property type="entry name" value="DNA-bd_HTH_TetR-type_CS"/>
</dbReference>
<dbReference type="RefSeq" id="WP_078501361.1">
    <property type="nucleotide sequence ID" value="NZ_MSZX01000009.1"/>
</dbReference>
<dbReference type="Proteomes" id="UP000190188">
    <property type="component" value="Unassembled WGS sequence"/>
</dbReference>
<evidence type="ECO:0000313" key="4">
    <source>
        <dbReference type="EMBL" id="OPA75290.1"/>
    </source>
</evidence>
<keyword evidence="1 2" id="KW-0238">DNA-binding</keyword>
<evidence type="ECO:0000313" key="5">
    <source>
        <dbReference type="Proteomes" id="UP000190188"/>
    </source>
</evidence>
<evidence type="ECO:0000256" key="2">
    <source>
        <dbReference type="PROSITE-ProRule" id="PRU00335"/>
    </source>
</evidence>
<keyword evidence="5" id="KW-1185">Reference proteome</keyword>
<dbReference type="InterPro" id="IPR009057">
    <property type="entry name" value="Homeodomain-like_sf"/>
</dbReference>
<proteinExistence type="predicted"/>
<dbReference type="PRINTS" id="PR00455">
    <property type="entry name" value="HTHTETR"/>
</dbReference>
<dbReference type="PROSITE" id="PS50977">
    <property type="entry name" value="HTH_TETR_2"/>
    <property type="match status" value="1"/>
</dbReference>
<comment type="caution">
    <text evidence="4">The sequence shown here is derived from an EMBL/GenBank/DDBJ whole genome shotgun (WGS) entry which is preliminary data.</text>
</comment>
<dbReference type="STRING" id="1324314.BVG16_22095"/>
<dbReference type="OrthoDB" id="277085at2"/>
<feature type="domain" description="HTH tetR-type" evidence="3">
    <location>
        <begin position="3"/>
        <end position="63"/>
    </location>
</feature>